<organism evidence="2 3">
    <name type="scientific">Panicum miliaceum</name>
    <name type="common">Proso millet</name>
    <name type="synonym">Broomcorn millet</name>
    <dbReference type="NCBI Taxonomy" id="4540"/>
    <lineage>
        <taxon>Eukaryota</taxon>
        <taxon>Viridiplantae</taxon>
        <taxon>Streptophyta</taxon>
        <taxon>Embryophyta</taxon>
        <taxon>Tracheophyta</taxon>
        <taxon>Spermatophyta</taxon>
        <taxon>Magnoliopsida</taxon>
        <taxon>Liliopsida</taxon>
        <taxon>Poales</taxon>
        <taxon>Poaceae</taxon>
        <taxon>PACMAD clade</taxon>
        <taxon>Panicoideae</taxon>
        <taxon>Panicodae</taxon>
        <taxon>Paniceae</taxon>
        <taxon>Panicinae</taxon>
        <taxon>Panicum</taxon>
        <taxon>Panicum sect. Panicum</taxon>
    </lineage>
</organism>
<accession>A0A3L6PX86</accession>
<feature type="compositionally biased region" description="Basic and acidic residues" evidence="1">
    <location>
        <begin position="34"/>
        <end position="48"/>
    </location>
</feature>
<keyword evidence="3" id="KW-1185">Reference proteome</keyword>
<evidence type="ECO:0000313" key="2">
    <source>
        <dbReference type="EMBL" id="RLM66272.1"/>
    </source>
</evidence>
<evidence type="ECO:0000256" key="1">
    <source>
        <dbReference type="SAM" id="MobiDB-lite"/>
    </source>
</evidence>
<comment type="caution">
    <text evidence="2">The sequence shown here is derived from an EMBL/GenBank/DDBJ whole genome shotgun (WGS) entry which is preliminary data.</text>
</comment>
<gene>
    <name evidence="2" type="ORF">C2845_PM16G25000</name>
</gene>
<feature type="region of interest" description="Disordered" evidence="1">
    <location>
        <begin position="1"/>
        <end position="54"/>
    </location>
</feature>
<dbReference type="Proteomes" id="UP000275267">
    <property type="component" value="Unassembled WGS sequence"/>
</dbReference>
<proteinExistence type="predicted"/>
<reference evidence="3" key="1">
    <citation type="journal article" date="2019" name="Nat. Commun.">
        <title>The genome of broomcorn millet.</title>
        <authorList>
            <person name="Zou C."/>
            <person name="Miki D."/>
            <person name="Li D."/>
            <person name="Tang Q."/>
            <person name="Xiao L."/>
            <person name="Rajput S."/>
            <person name="Deng P."/>
            <person name="Jia W."/>
            <person name="Huang R."/>
            <person name="Zhang M."/>
            <person name="Sun Y."/>
            <person name="Hu J."/>
            <person name="Fu X."/>
            <person name="Schnable P.S."/>
            <person name="Li F."/>
            <person name="Zhang H."/>
            <person name="Feng B."/>
            <person name="Zhu X."/>
            <person name="Liu R."/>
            <person name="Schnable J.C."/>
            <person name="Zhu J.-K."/>
            <person name="Zhang H."/>
        </authorList>
    </citation>
    <scope>NUCLEOTIDE SEQUENCE [LARGE SCALE GENOMIC DNA]</scope>
</reference>
<protein>
    <submittedName>
        <fullName evidence="2">Uncharacterized protein</fullName>
    </submittedName>
</protein>
<dbReference type="EMBL" id="PQIB02000015">
    <property type="protein sequence ID" value="RLM66272.1"/>
    <property type="molecule type" value="Genomic_DNA"/>
</dbReference>
<name>A0A3L6PX86_PANMI</name>
<dbReference type="AlphaFoldDB" id="A0A3L6PX86"/>
<evidence type="ECO:0000313" key="3">
    <source>
        <dbReference type="Proteomes" id="UP000275267"/>
    </source>
</evidence>
<sequence>MGRAVVATGATPASQAHVARQGRGKLASPSKFESLQRQEITDLGKKQLDPVGAK</sequence>